<dbReference type="GO" id="GO:0003848">
    <property type="term" value="F:2-amino-4-hydroxy-6-hydroxymethyldihydropteridine diphosphokinase activity"/>
    <property type="evidence" value="ECO:0007669"/>
    <property type="project" value="UniProtKB-EC"/>
</dbReference>
<dbReference type="GO" id="GO:0016301">
    <property type="term" value="F:kinase activity"/>
    <property type="evidence" value="ECO:0007669"/>
    <property type="project" value="UniProtKB-KW"/>
</dbReference>
<gene>
    <name evidence="14" type="ordered locus">DEFDS_1511</name>
</gene>
<evidence type="ECO:0000256" key="2">
    <source>
        <dbReference type="ARBA" id="ARBA00005810"/>
    </source>
</evidence>
<comment type="similarity">
    <text evidence="2">Belongs to the HPPK family.</text>
</comment>
<keyword evidence="5 14" id="KW-0808">Transferase</keyword>
<dbReference type="Gene3D" id="3.30.70.560">
    <property type="entry name" value="7,8-Dihydro-6-hydroxymethylpterin-pyrophosphokinase HPPK"/>
    <property type="match status" value="1"/>
</dbReference>
<evidence type="ECO:0000256" key="11">
    <source>
        <dbReference type="ARBA" id="ARBA00029766"/>
    </source>
</evidence>
<evidence type="ECO:0000256" key="4">
    <source>
        <dbReference type="ARBA" id="ARBA00016218"/>
    </source>
</evidence>
<evidence type="ECO:0000256" key="7">
    <source>
        <dbReference type="ARBA" id="ARBA00022777"/>
    </source>
</evidence>
<dbReference type="KEGG" id="ddf:DEFDS_1511"/>
<keyword evidence="9" id="KW-0289">Folate biosynthesis</keyword>
<dbReference type="Proteomes" id="UP000001520">
    <property type="component" value="Chromosome"/>
</dbReference>
<dbReference type="PANTHER" id="PTHR43071">
    <property type="entry name" value="2-AMINO-4-HYDROXY-6-HYDROXYMETHYLDIHYDROPTERIDINE PYROPHOSPHOKINASE"/>
    <property type="match status" value="1"/>
</dbReference>
<evidence type="ECO:0000256" key="9">
    <source>
        <dbReference type="ARBA" id="ARBA00022909"/>
    </source>
</evidence>
<dbReference type="STRING" id="639282.DEFDS_1511"/>
<evidence type="ECO:0000259" key="13">
    <source>
        <dbReference type="Pfam" id="PF01288"/>
    </source>
</evidence>
<dbReference type="GO" id="GO:0046654">
    <property type="term" value="P:tetrahydrofolate biosynthetic process"/>
    <property type="evidence" value="ECO:0007669"/>
    <property type="project" value="UniProtKB-UniPathway"/>
</dbReference>
<evidence type="ECO:0000313" key="14">
    <source>
        <dbReference type="EMBL" id="BAI80971.1"/>
    </source>
</evidence>
<keyword evidence="15" id="KW-1185">Reference proteome</keyword>
<dbReference type="GO" id="GO:0046656">
    <property type="term" value="P:folic acid biosynthetic process"/>
    <property type="evidence" value="ECO:0007669"/>
    <property type="project" value="UniProtKB-KW"/>
</dbReference>
<keyword evidence="6" id="KW-0547">Nucleotide-binding</keyword>
<dbReference type="RefSeq" id="WP_013008217.1">
    <property type="nucleotide sequence ID" value="NC_013939.1"/>
</dbReference>
<feature type="domain" description="7,8-dihydro-6-hydroxymethylpterin-pyrophosphokinase" evidence="13">
    <location>
        <begin position="6"/>
        <end position="131"/>
    </location>
</feature>
<organism evidence="14 15">
    <name type="scientific">Deferribacter desulfuricans (strain DSM 14783 / JCM 11476 / NBRC 101012 / SSM1)</name>
    <dbReference type="NCBI Taxonomy" id="639282"/>
    <lineage>
        <taxon>Bacteria</taxon>
        <taxon>Pseudomonadati</taxon>
        <taxon>Deferribacterota</taxon>
        <taxon>Deferribacteres</taxon>
        <taxon>Deferribacterales</taxon>
        <taxon>Deferribacteraceae</taxon>
        <taxon>Deferribacter</taxon>
    </lineage>
</organism>
<dbReference type="HOGENOM" id="CLU_097916_1_2_0"/>
<evidence type="ECO:0000256" key="6">
    <source>
        <dbReference type="ARBA" id="ARBA00022741"/>
    </source>
</evidence>
<evidence type="ECO:0000313" key="15">
    <source>
        <dbReference type="Proteomes" id="UP000001520"/>
    </source>
</evidence>
<evidence type="ECO:0000256" key="3">
    <source>
        <dbReference type="ARBA" id="ARBA00013253"/>
    </source>
</evidence>
<sequence length="165" mass="19246">MVKVILGLGSNLGDRVQNIYSALKSLEKNMIFIKRISPIYSTKSLLRDNQPDYLNLVAVSFTNLQPENILFIVKKIEDQMGRKKIGKWKERIIDIDIIDYNGEIIKSGNLKVPHPEFTKRSFVLYPMLDIERDYLHPEYEKGLTYFIKNLEDDLGIKKVGELKWL</sequence>
<dbReference type="EMBL" id="AP011529">
    <property type="protein sequence ID" value="BAI80971.1"/>
    <property type="molecule type" value="Genomic_DNA"/>
</dbReference>
<dbReference type="InterPro" id="IPR000550">
    <property type="entry name" value="Hppk"/>
</dbReference>
<dbReference type="Pfam" id="PF01288">
    <property type="entry name" value="HPPK"/>
    <property type="match status" value="1"/>
</dbReference>
<name>D3PEE8_DEFDS</name>
<evidence type="ECO:0000256" key="5">
    <source>
        <dbReference type="ARBA" id="ARBA00022679"/>
    </source>
</evidence>
<proteinExistence type="inferred from homology"/>
<evidence type="ECO:0000256" key="1">
    <source>
        <dbReference type="ARBA" id="ARBA00005051"/>
    </source>
</evidence>
<dbReference type="EC" id="2.7.6.3" evidence="3"/>
<protein>
    <recommendedName>
        <fullName evidence="4">2-amino-4-hydroxy-6-hydroxymethyldihydropteridine pyrophosphokinase</fullName>
        <ecNumber evidence="3">2.7.6.3</ecNumber>
    </recommendedName>
    <alternativeName>
        <fullName evidence="11">6-hydroxymethyl-7,8-dihydropterin pyrophosphokinase</fullName>
    </alternativeName>
    <alternativeName>
        <fullName evidence="12">7,8-dihydro-6-hydroxymethylpterin-pyrophosphokinase</fullName>
    </alternativeName>
</protein>
<dbReference type="eggNOG" id="COG0801">
    <property type="taxonomic scope" value="Bacteria"/>
</dbReference>
<dbReference type="SUPFAM" id="SSF55083">
    <property type="entry name" value="6-hydroxymethyl-7,8-dihydropterin pyrophosphokinase, HPPK"/>
    <property type="match status" value="1"/>
</dbReference>
<keyword evidence="7 14" id="KW-0418">Kinase</keyword>
<dbReference type="NCBIfam" id="TIGR01498">
    <property type="entry name" value="folK"/>
    <property type="match status" value="1"/>
</dbReference>
<evidence type="ECO:0000256" key="12">
    <source>
        <dbReference type="ARBA" id="ARBA00033413"/>
    </source>
</evidence>
<keyword evidence="8" id="KW-0067">ATP-binding</keyword>
<accession>D3PEE8</accession>
<dbReference type="AlphaFoldDB" id="D3PEE8"/>
<evidence type="ECO:0000256" key="10">
    <source>
        <dbReference type="ARBA" id="ARBA00029409"/>
    </source>
</evidence>
<dbReference type="GO" id="GO:0005524">
    <property type="term" value="F:ATP binding"/>
    <property type="evidence" value="ECO:0007669"/>
    <property type="project" value="UniProtKB-KW"/>
</dbReference>
<dbReference type="OrthoDB" id="9808041at2"/>
<comment type="pathway">
    <text evidence="1">Cofactor biosynthesis; tetrahydrofolate biosynthesis; 2-amino-4-hydroxy-6-hydroxymethyl-7,8-dihydropteridine diphosphate from 7,8-dihydroneopterin triphosphate: step 4/4.</text>
</comment>
<dbReference type="InterPro" id="IPR035907">
    <property type="entry name" value="Hppk_sf"/>
</dbReference>
<comment type="function">
    <text evidence="10">Catalyzes the transfer of pyrophosphate from adenosine triphosphate (ATP) to 6-hydroxymethyl-7,8-dihydropterin, an enzymatic step in folate biosynthesis pathway.</text>
</comment>
<dbReference type="CDD" id="cd00483">
    <property type="entry name" value="HPPK"/>
    <property type="match status" value="1"/>
</dbReference>
<reference evidence="14 15" key="1">
    <citation type="journal article" date="2010" name="DNA Res.">
        <title>Bacterial lifestyle in a deep-sea hydrothermal vent chimney revealed by the genome sequence of the thermophilic bacterium Deferribacter desulfuricans SSM1.</title>
        <authorList>
            <person name="Takaki Y."/>
            <person name="Shimamura S."/>
            <person name="Nakagawa S."/>
            <person name="Fukuhara Y."/>
            <person name="Horikawa H."/>
            <person name="Ankai A."/>
            <person name="Harada T."/>
            <person name="Hosoyama A."/>
            <person name="Oguchi A."/>
            <person name="Fukui S."/>
            <person name="Fujita N."/>
            <person name="Takami H."/>
            <person name="Takai K."/>
        </authorList>
    </citation>
    <scope>NUCLEOTIDE SEQUENCE [LARGE SCALE GENOMIC DNA]</scope>
    <source>
        <strain evidence="15">DSM 14783 / JCM 11476 / NBRC 101012 / SSM1</strain>
    </source>
</reference>
<evidence type="ECO:0000256" key="8">
    <source>
        <dbReference type="ARBA" id="ARBA00022840"/>
    </source>
</evidence>
<dbReference type="UniPathway" id="UPA00077">
    <property type="reaction ID" value="UER00155"/>
</dbReference>
<dbReference type="PANTHER" id="PTHR43071:SF1">
    <property type="entry name" value="2-AMINO-4-HYDROXY-6-HYDROXYMETHYLDIHYDROPTERIDINE PYROPHOSPHOKINASE"/>
    <property type="match status" value="1"/>
</dbReference>